<reference evidence="2" key="2">
    <citation type="submission" date="2023-01" db="EMBL/GenBank/DDBJ databases">
        <authorList>
            <person name="Petersen C."/>
        </authorList>
    </citation>
    <scope>NUCLEOTIDE SEQUENCE</scope>
    <source>
        <strain evidence="2">IBT 17514</strain>
    </source>
</reference>
<feature type="transmembrane region" description="Helical" evidence="1">
    <location>
        <begin position="317"/>
        <end position="336"/>
    </location>
</feature>
<comment type="caution">
    <text evidence="2">The sequence shown here is derived from an EMBL/GenBank/DDBJ whole genome shotgun (WGS) entry which is preliminary data.</text>
</comment>
<gene>
    <name evidence="2" type="ORF">N7493_004803</name>
</gene>
<proteinExistence type="predicted"/>
<organism evidence="2 3">
    <name type="scientific">Penicillium malachiteum</name>
    <dbReference type="NCBI Taxonomy" id="1324776"/>
    <lineage>
        <taxon>Eukaryota</taxon>
        <taxon>Fungi</taxon>
        <taxon>Dikarya</taxon>
        <taxon>Ascomycota</taxon>
        <taxon>Pezizomycotina</taxon>
        <taxon>Eurotiomycetes</taxon>
        <taxon>Eurotiomycetidae</taxon>
        <taxon>Eurotiales</taxon>
        <taxon>Aspergillaceae</taxon>
        <taxon>Penicillium</taxon>
    </lineage>
</organism>
<keyword evidence="1" id="KW-0812">Transmembrane</keyword>
<sequence>MAPRKKSVSTNESPKQDFTEALAPVVPHLARIPTPARFLLVVLSSLALSSVLFTLTSGLTVGDLGLVSKHLEEWWEVAGLITWRAAEVGLVWILGFDSWDVLSFLYLTHLPTYSLLTFFYNVRPTSALLSYTITVSSIVVPFFFLRSPASVHNLSGAPSGTVANRSILQDRPTTLYTTLAATSIFTVVLYASYASWLPATLVVHFESIPDISAAHAGPAGLPVLFLTLIPAGYAVRDFLFVSSTGHAMGPAAEESQPTDHDSQYIVISVYCRTVGQLSAKTRILASRTLILAAGVLLNTVVQVAGTIREVSVEGASLWGAVWAVATLAVGALFGWIEAVDGL</sequence>
<feature type="transmembrane region" description="Helical" evidence="1">
    <location>
        <begin position="216"/>
        <end position="235"/>
    </location>
</feature>
<keyword evidence="1" id="KW-1133">Transmembrane helix</keyword>
<dbReference type="Proteomes" id="UP001215712">
    <property type="component" value="Unassembled WGS sequence"/>
</dbReference>
<evidence type="ECO:0000313" key="2">
    <source>
        <dbReference type="EMBL" id="KAJ5728473.1"/>
    </source>
</evidence>
<feature type="transmembrane region" description="Helical" evidence="1">
    <location>
        <begin position="128"/>
        <end position="145"/>
    </location>
</feature>
<evidence type="ECO:0000313" key="3">
    <source>
        <dbReference type="Proteomes" id="UP001215712"/>
    </source>
</evidence>
<accession>A0AAD6MXD8</accession>
<feature type="transmembrane region" description="Helical" evidence="1">
    <location>
        <begin position="175"/>
        <end position="196"/>
    </location>
</feature>
<keyword evidence="1" id="KW-0472">Membrane</keyword>
<feature type="transmembrane region" description="Helical" evidence="1">
    <location>
        <begin position="288"/>
        <end position="305"/>
    </location>
</feature>
<reference evidence="2" key="1">
    <citation type="journal article" date="2023" name="IMA Fungus">
        <title>Comparative genomic study of the Penicillium genus elucidates a diverse pangenome and 15 lateral gene transfer events.</title>
        <authorList>
            <person name="Petersen C."/>
            <person name="Sorensen T."/>
            <person name="Nielsen M.R."/>
            <person name="Sondergaard T.E."/>
            <person name="Sorensen J.L."/>
            <person name="Fitzpatrick D.A."/>
            <person name="Frisvad J.C."/>
            <person name="Nielsen K.L."/>
        </authorList>
    </citation>
    <scope>NUCLEOTIDE SEQUENCE</scope>
    <source>
        <strain evidence="2">IBT 17514</strain>
    </source>
</reference>
<dbReference type="EMBL" id="JAQJAN010000005">
    <property type="protein sequence ID" value="KAJ5728473.1"/>
    <property type="molecule type" value="Genomic_DNA"/>
</dbReference>
<name>A0AAD6MXD8_9EURO</name>
<dbReference type="AlphaFoldDB" id="A0AAD6MXD8"/>
<protein>
    <submittedName>
        <fullName evidence="2">Uncharacterized protein</fullName>
    </submittedName>
</protein>
<feature type="transmembrane region" description="Helical" evidence="1">
    <location>
        <begin position="38"/>
        <end position="62"/>
    </location>
</feature>
<evidence type="ECO:0000256" key="1">
    <source>
        <dbReference type="SAM" id="Phobius"/>
    </source>
</evidence>
<feature type="transmembrane region" description="Helical" evidence="1">
    <location>
        <begin position="101"/>
        <end position="122"/>
    </location>
</feature>
<keyword evidence="3" id="KW-1185">Reference proteome</keyword>